<evidence type="ECO:0000256" key="14">
    <source>
        <dbReference type="ARBA" id="ARBA00034417"/>
    </source>
</evidence>
<dbReference type="GO" id="GO:0005886">
    <property type="term" value="C:plasma membrane"/>
    <property type="evidence" value="ECO:0007669"/>
    <property type="project" value="UniProtKB-SubCell"/>
</dbReference>
<keyword evidence="9 15" id="KW-0418">Kinase</keyword>
<keyword evidence="11 15" id="KW-0448">Lipopolysaccharide biosynthesis</keyword>
<keyword evidence="5 15" id="KW-1003">Cell membrane</keyword>
<dbReference type="InterPro" id="IPR000719">
    <property type="entry name" value="Prot_kinase_dom"/>
</dbReference>
<comment type="pathway">
    <text evidence="2 15">Bacterial outer membrane biogenesis; LPS core biosynthesis.</text>
</comment>
<dbReference type="InterPro" id="IPR011009">
    <property type="entry name" value="Kinase-like_dom_sf"/>
</dbReference>
<comment type="subcellular location">
    <subcellularLocation>
        <location evidence="1 15">Cell inner membrane</location>
        <topology evidence="1 15">Peripheral membrane protein</topology>
        <orientation evidence="1 15">Cytoplasmic side</orientation>
    </subcellularLocation>
</comment>
<dbReference type="Gene3D" id="1.10.510.10">
    <property type="entry name" value="Transferase(Phosphotransferase) domain 1"/>
    <property type="match status" value="1"/>
</dbReference>
<accession>A0A2T3NSV1</accession>
<evidence type="ECO:0000256" key="11">
    <source>
        <dbReference type="ARBA" id="ARBA00022985"/>
    </source>
</evidence>
<dbReference type="UniPathway" id="UPA00958"/>
<dbReference type="EC" id="2.7.1.166" evidence="4 15"/>
<keyword evidence="6 15" id="KW-0997">Cell inner membrane</keyword>
<evidence type="ECO:0000313" key="18">
    <source>
        <dbReference type="Proteomes" id="UP000241771"/>
    </source>
</evidence>
<dbReference type="InterPro" id="IPR022826">
    <property type="entry name" value="KDO_kinase"/>
</dbReference>
<keyword evidence="7 15" id="KW-0808">Transferase</keyword>
<dbReference type="HAMAP" id="MF_00521">
    <property type="entry name" value="KDO_kinase"/>
    <property type="match status" value="1"/>
</dbReference>
<keyword evidence="12 15" id="KW-0472">Membrane</keyword>
<comment type="catalytic activity">
    <reaction evidence="14 15">
        <text>an alpha-Kdo-(2-&gt;6)-lipid IVA + ATP = a 4-O-phospho-alpha-Kdo-(2-&gt;6)-lipid IVA + ADP + H(+)</text>
        <dbReference type="Rhea" id="RHEA:74271"/>
        <dbReference type="ChEBI" id="CHEBI:15378"/>
        <dbReference type="ChEBI" id="CHEBI:30616"/>
        <dbReference type="ChEBI" id="CHEBI:176428"/>
        <dbReference type="ChEBI" id="CHEBI:193140"/>
        <dbReference type="ChEBI" id="CHEBI:456216"/>
        <dbReference type="EC" id="2.7.1.166"/>
    </reaction>
</comment>
<dbReference type="EMBL" id="PYMA01000007">
    <property type="protein sequence ID" value="PSW19285.1"/>
    <property type="molecule type" value="Genomic_DNA"/>
</dbReference>
<dbReference type="NCBIfam" id="NF002475">
    <property type="entry name" value="PRK01723.1"/>
    <property type="match status" value="1"/>
</dbReference>
<evidence type="ECO:0000256" key="2">
    <source>
        <dbReference type="ARBA" id="ARBA00004713"/>
    </source>
</evidence>
<dbReference type="AlphaFoldDB" id="A0A2T3NSV1"/>
<feature type="active site" evidence="15">
    <location>
        <position position="166"/>
    </location>
</feature>
<evidence type="ECO:0000256" key="5">
    <source>
        <dbReference type="ARBA" id="ARBA00022475"/>
    </source>
</evidence>
<evidence type="ECO:0000256" key="1">
    <source>
        <dbReference type="ARBA" id="ARBA00004515"/>
    </source>
</evidence>
<dbReference type="OrthoDB" id="6854449at2"/>
<evidence type="ECO:0000313" key="17">
    <source>
        <dbReference type="EMBL" id="PSW19285.1"/>
    </source>
</evidence>
<dbReference type="Proteomes" id="UP000241771">
    <property type="component" value="Unassembled WGS sequence"/>
</dbReference>
<evidence type="ECO:0000256" key="4">
    <source>
        <dbReference type="ARBA" id="ARBA00011988"/>
    </source>
</evidence>
<feature type="domain" description="Protein kinase" evidence="16">
    <location>
        <begin position="1"/>
        <end position="237"/>
    </location>
</feature>
<evidence type="ECO:0000256" key="13">
    <source>
        <dbReference type="ARBA" id="ARBA00029511"/>
    </source>
</evidence>
<dbReference type="GO" id="GO:0004672">
    <property type="term" value="F:protein kinase activity"/>
    <property type="evidence" value="ECO:0007669"/>
    <property type="project" value="InterPro"/>
</dbReference>
<gene>
    <name evidence="15" type="primary">kdkA</name>
    <name evidence="17" type="ORF">C9I98_13010</name>
</gene>
<evidence type="ECO:0000256" key="12">
    <source>
        <dbReference type="ARBA" id="ARBA00023136"/>
    </source>
</evidence>
<organism evidence="17 18">
    <name type="scientific">Photobacterium sanctipauli</name>
    <dbReference type="NCBI Taxonomy" id="1342794"/>
    <lineage>
        <taxon>Bacteria</taxon>
        <taxon>Pseudomonadati</taxon>
        <taxon>Pseudomonadota</taxon>
        <taxon>Gammaproteobacteria</taxon>
        <taxon>Vibrionales</taxon>
        <taxon>Vibrionaceae</taxon>
        <taxon>Photobacterium</taxon>
    </lineage>
</organism>
<dbReference type="GO" id="GO:0005524">
    <property type="term" value="F:ATP binding"/>
    <property type="evidence" value="ECO:0007669"/>
    <property type="project" value="UniProtKB-UniRule"/>
</dbReference>
<dbReference type="Pfam" id="PF06293">
    <property type="entry name" value="Kdo"/>
    <property type="match status" value="1"/>
</dbReference>
<reference evidence="17 18" key="1">
    <citation type="submission" date="2018-01" db="EMBL/GenBank/DDBJ databases">
        <title>Whole genome sequencing of Histamine producing bacteria.</title>
        <authorList>
            <person name="Butler K."/>
        </authorList>
    </citation>
    <scope>NUCLEOTIDE SEQUENCE [LARGE SCALE GENOMIC DNA]</scope>
    <source>
        <strain evidence="17 18">DSM 100436</strain>
    </source>
</reference>
<comment type="similarity">
    <text evidence="3 15">Belongs to the protein kinase superfamily. KdkA/RfaP family.</text>
</comment>
<evidence type="ECO:0000256" key="6">
    <source>
        <dbReference type="ARBA" id="ARBA00022519"/>
    </source>
</evidence>
<evidence type="ECO:0000256" key="9">
    <source>
        <dbReference type="ARBA" id="ARBA00022777"/>
    </source>
</evidence>
<evidence type="ECO:0000256" key="7">
    <source>
        <dbReference type="ARBA" id="ARBA00022679"/>
    </source>
</evidence>
<name>A0A2T3NSV1_9GAMM</name>
<evidence type="ECO:0000256" key="10">
    <source>
        <dbReference type="ARBA" id="ARBA00022840"/>
    </source>
</evidence>
<keyword evidence="18" id="KW-1185">Reference proteome</keyword>
<evidence type="ECO:0000256" key="15">
    <source>
        <dbReference type="HAMAP-Rule" id="MF_00521"/>
    </source>
</evidence>
<dbReference type="GO" id="GO:0009244">
    <property type="term" value="P:lipopolysaccharide core region biosynthetic process"/>
    <property type="evidence" value="ECO:0007669"/>
    <property type="project" value="UniProtKB-UniRule"/>
</dbReference>
<evidence type="ECO:0000256" key="3">
    <source>
        <dbReference type="ARBA" id="ARBA00010327"/>
    </source>
</evidence>
<protein>
    <recommendedName>
        <fullName evidence="13 15">3-deoxy-D-manno-octulosonic acid kinase</fullName>
        <shortName evidence="15">Kdo kinase</shortName>
        <ecNumber evidence="4 15">2.7.1.166</ecNumber>
    </recommendedName>
</protein>
<sequence>MKVLEHNGCHIIYDPTLLAEQPQQCFDPDYWHQKGAVIGSARGRGTTWFLRGRYLELALRHYYRGGLFGKLVRDCYWFSGWEKTRSIEEFRLLQHLAGAGVRVPRPVAARVVRKHFLYQADLLTEKVPGAKDLVAVLQKQYLDEALWLKVGEMIQLMHQSGVCHTDLNAHNILLDGENQVWLIDFDKCHFASGDGWQKSNLARLHRSFVKEVSKVGIKWDETAWQYLMQGYTRMKGA</sequence>
<keyword evidence="10 15" id="KW-0067">ATP-binding</keyword>
<comment type="function">
    <text evidence="15">Catalyzes the ATP-dependent phosphorylation of the 3-deoxy-D-manno-octulosonic acid (Kdo) residue in Kdo-lipid IV(A) at the 4-OH position.</text>
</comment>
<dbReference type="RefSeq" id="WP_036818628.1">
    <property type="nucleotide sequence ID" value="NZ_JGVO01000159.1"/>
</dbReference>
<dbReference type="SUPFAM" id="SSF56112">
    <property type="entry name" value="Protein kinase-like (PK-like)"/>
    <property type="match status" value="1"/>
</dbReference>
<dbReference type="PROSITE" id="PS50011">
    <property type="entry name" value="PROTEIN_KINASE_DOM"/>
    <property type="match status" value="1"/>
</dbReference>
<keyword evidence="8 15" id="KW-0547">Nucleotide-binding</keyword>
<comment type="caution">
    <text evidence="17">The sequence shown here is derived from an EMBL/GenBank/DDBJ whole genome shotgun (WGS) entry which is preliminary data.</text>
</comment>
<proteinExistence type="inferred from homology"/>
<evidence type="ECO:0000256" key="8">
    <source>
        <dbReference type="ARBA" id="ARBA00022741"/>
    </source>
</evidence>
<evidence type="ECO:0000259" key="16">
    <source>
        <dbReference type="PROSITE" id="PS50011"/>
    </source>
</evidence>